<evidence type="ECO:0000256" key="1">
    <source>
        <dbReference type="SAM" id="MobiDB-lite"/>
    </source>
</evidence>
<dbReference type="EMBL" id="CAAE01014987">
    <property type="protein sequence ID" value="CAG07252.1"/>
    <property type="molecule type" value="Genomic_DNA"/>
</dbReference>
<feature type="compositionally biased region" description="Basic and acidic residues" evidence="1">
    <location>
        <begin position="325"/>
        <end position="339"/>
    </location>
</feature>
<feature type="region of interest" description="Disordered" evidence="1">
    <location>
        <begin position="104"/>
        <end position="164"/>
    </location>
</feature>
<organism evidence="2">
    <name type="scientific">Tetraodon nigroviridis</name>
    <name type="common">Spotted green pufferfish</name>
    <name type="synonym">Chelonodon nigroviridis</name>
    <dbReference type="NCBI Taxonomy" id="99883"/>
    <lineage>
        <taxon>Eukaryota</taxon>
        <taxon>Metazoa</taxon>
        <taxon>Chordata</taxon>
        <taxon>Craniata</taxon>
        <taxon>Vertebrata</taxon>
        <taxon>Euteleostomi</taxon>
        <taxon>Actinopterygii</taxon>
        <taxon>Neopterygii</taxon>
        <taxon>Teleostei</taxon>
        <taxon>Neoteleostei</taxon>
        <taxon>Acanthomorphata</taxon>
        <taxon>Eupercaria</taxon>
        <taxon>Tetraodontiformes</taxon>
        <taxon>Tetradontoidea</taxon>
        <taxon>Tetraodontidae</taxon>
        <taxon>Tetraodon</taxon>
    </lineage>
</organism>
<dbReference type="KEGG" id="tng:GSTEN00027854G001"/>
<feature type="region of interest" description="Disordered" evidence="1">
    <location>
        <begin position="185"/>
        <end position="425"/>
    </location>
</feature>
<name>Q4RWI0_TETNG</name>
<accession>Q4RWI0</accession>
<protein>
    <submittedName>
        <fullName evidence="2">(spotted green pufferfish) hypothetical protein</fullName>
    </submittedName>
</protein>
<reference evidence="2" key="1">
    <citation type="journal article" date="2004" name="Nature">
        <title>Genome duplication in the teleost fish Tetraodon nigroviridis reveals the early vertebrate proto-karyotype.</title>
        <authorList>
            <person name="Jaillon O."/>
            <person name="Aury J.-M."/>
            <person name="Brunet F."/>
            <person name="Petit J.-L."/>
            <person name="Stange-Thomann N."/>
            <person name="Mauceli E."/>
            <person name="Bouneau L."/>
            <person name="Fischer C."/>
            <person name="Ozouf-Costaz C."/>
            <person name="Bernot A."/>
            <person name="Nicaud S."/>
            <person name="Jaffe D."/>
            <person name="Fisher S."/>
            <person name="Lutfalla G."/>
            <person name="Dossat C."/>
            <person name="Segurens B."/>
            <person name="Dasilva C."/>
            <person name="Salanoubat M."/>
            <person name="Levy M."/>
            <person name="Boudet N."/>
            <person name="Castellano S."/>
            <person name="Anthouard V."/>
            <person name="Jubin C."/>
            <person name="Castelli V."/>
            <person name="Katinka M."/>
            <person name="Vacherie B."/>
            <person name="Biemont C."/>
            <person name="Skalli Z."/>
            <person name="Cattolico L."/>
            <person name="Poulain J."/>
            <person name="De Berardinis V."/>
            <person name="Cruaud C."/>
            <person name="Duprat S."/>
            <person name="Brottier P."/>
            <person name="Coutanceau J.-P."/>
            <person name="Gouzy J."/>
            <person name="Parra G."/>
            <person name="Lardier G."/>
            <person name="Chapple C."/>
            <person name="McKernan K.J."/>
            <person name="McEwan P."/>
            <person name="Bosak S."/>
            <person name="Kellis M."/>
            <person name="Volff J.-N."/>
            <person name="Guigo R."/>
            <person name="Zody M.C."/>
            <person name="Mesirov J."/>
            <person name="Lindblad-Toh K."/>
            <person name="Birren B."/>
            <person name="Nusbaum C."/>
            <person name="Kahn D."/>
            <person name="Robinson-Rechavi M."/>
            <person name="Laudet V."/>
            <person name="Schachter V."/>
            <person name="Quetier F."/>
            <person name="Saurin W."/>
            <person name="Scarpelli C."/>
            <person name="Wincker P."/>
            <person name="Lander E.S."/>
            <person name="Weissenbach J."/>
            <person name="Roest Crollius H."/>
        </authorList>
    </citation>
    <scope>NUCLEOTIDE SEQUENCE [LARGE SCALE GENOMIC DNA]</scope>
</reference>
<proteinExistence type="predicted"/>
<comment type="caution">
    <text evidence="2">The sequence shown here is derived from an EMBL/GenBank/DDBJ whole genome shotgun (WGS) entry which is preliminary data.</text>
</comment>
<sequence>MEEPVLEPGADRMARYKAESRRDLAQRYGHVEELPNRRGFQDSDGSTAAPPGPEAPQLHTRVSVGQLRSALLQQHTPSATQAQHVYAHLHVRGPRQPVYLCADAGRAAPSPDPPIRRRPRRYLPSGSGRSGERFRTQPVTAEEVEESSGQMEAEEEENCKADVKTDSRAKMSVAAKMSLFKELEKSAAPEAPAHLKRRPGGVSQERRARRGNDARFLTQPITCEEMVAISPPRPLESQPAPAQPAEDHDESCKLSMSEKLALFNKLALAEKQSGGPAHGPPERRRQKGARYHTQPITVEEVSLLADRQQDSSVNLKPSELRLSQRRSDPPADVTQHRASEPALRGILKKGCSGAAEGSGTDAGQRDAASSLGQNGGGCEEERMEQHPVLPVPPRRQRRPAPAGEGGSARGGRGLGPGGKPSPAHL</sequence>
<feature type="compositionally biased region" description="Gly residues" evidence="1">
    <location>
        <begin position="403"/>
        <end position="418"/>
    </location>
</feature>
<gene>
    <name evidence="2" type="ORF">GSTENG00027854001</name>
</gene>
<dbReference type="OrthoDB" id="28894at2759"/>
<feature type="compositionally biased region" description="Basic and acidic residues" evidence="1">
    <location>
        <begin position="204"/>
        <end position="213"/>
    </location>
</feature>
<reference evidence="2" key="2">
    <citation type="submission" date="2004-02" db="EMBL/GenBank/DDBJ databases">
        <authorList>
            <consortium name="Genoscope"/>
            <consortium name="Whitehead Institute Centre for Genome Research"/>
        </authorList>
    </citation>
    <scope>NUCLEOTIDE SEQUENCE</scope>
</reference>
<feature type="region of interest" description="Disordered" evidence="1">
    <location>
        <begin position="1"/>
        <end position="61"/>
    </location>
</feature>
<evidence type="ECO:0000313" key="2">
    <source>
        <dbReference type="EMBL" id="CAG07252.1"/>
    </source>
</evidence>
<dbReference type="AlphaFoldDB" id="Q4RWI0"/>
<feature type="compositionally biased region" description="Acidic residues" evidence="1">
    <location>
        <begin position="142"/>
        <end position="157"/>
    </location>
</feature>
<feature type="compositionally biased region" description="Basic and acidic residues" evidence="1">
    <location>
        <begin position="9"/>
        <end position="41"/>
    </location>
</feature>